<accession>A0A4Z0ZPI7</accession>
<feature type="transmembrane region" description="Helical" evidence="5">
    <location>
        <begin position="90"/>
        <end position="109"/>
    </location>
</feature>
<gene>
    <name evidence="7" type="ORF">EHQ62_15440</name>
</gene>
<comment type="caution">
    <text evidence="7">The sequence shown here is derived from an EMBL/GenBank/DDBJ whole genome shotgun (WGS) entry which is preliminary data.</text>
</comment>
<feature type="transmembrane region" description="Helical" evidence="5">
    <location>
        <begin position="504"/>
        <end position="526"/>
    </location>
</feature>
<feature type="transmembrane region" description="Helical" evidence="5">
    <location>
        <begin position="6"/>
        <end position="23"/>
    </location>
</feature>
<dbReference type="GO" id="GO:0016874">
    <property type="term" value="F:ligase activity"/>
    <property type="evidence" value="ECO:0007669"/>
    <property type="project" value="UniProtKB-KW"/>
</dbReference>
<feature type="transmembrane region" description="Helical" evidence="5">
    <location>
        <begin position="30"/>
        <end position="48"/>
    </location>
</feature>
<keyword evidence="2 5" id="KW-0812">Transmembrane</keyword>
<feature type="transmembrane region" description="Helical" evidence="5">
    <location>
        <begin position="475"/>
        <end position="492"/>
    </location>
</feature>
<evidence type="ECO:0000256" key="2">
    <source>
        <dbReference type="ARBA" id="ARBA00022692"/>
    </source>
</evidence>
<feature type="transmembrane region" description="Helical" evidence="5">
    <location>
        <begin position="156"/>
        <end position="176"/>
    </location>
</feature>
<evidence type="ECO:0000256" key="4">
    <source>
        <dbReference type="ARBA" id="ARBA00023136"/>
    </source>
</evidence>
<feature type="transmembrane region" description="Helical" evidence="5">
    <location>
        <begin position="447"/>
        <end position="463"/>
    </location>
</feature>
<feature type="domain" description="O-antigen ligase-related" evidence="6">
    <location>
        <begin position="282"/>
        <end position="430"/>
    </location>
</feature>
<name>A0A4Z0ZPI7_9LEPT</name>
<feature type="transmembrane region" description="Helical" evidence="5">
    <location>
        <begin position="121"/>
        <end position="149"/>
    </location>
</feature>
<evidence type="ECO:0000313" key="8">
    <source>
        <dbReference type="Proteomes" id="UP000297567"/>
    </source>
</evidence>
<evidence type="ECO:0000256" key="1">
    <source>
        <dbReference type="ARBA" id="ARBA00004141"/>
    </source>
</evidence>
<proteinExistence type="predicted"/>
<feature type="transmembrane region" description="Helical" evidence="5">
    <location>
        <begin position="244"/>
        <end position="266"/>
    </location>
</feature>
<evidence type="ECO:0000256" key="5">
    <source>
        <dbReference type="SAM" id="Phobius"/>
    </source>
</evidence>
<dbReference type="EMBL" id="RQGH01000030">
    <property type="protein sequence ID" value="TGL61149.1"/>
    <property type="molecule type" value="Genomic_DNA"/>
</dbReference>
<feature type="transmembrane region" description="Helical" evidence="5">
    <location>
        <begin position="60"/>
        <end position="78"/>
    </location>
</feature>
<keyword evidence="7" id="KW-0436">Ligase</keyword>
<feature type="transmembrane region" description="Helical" evidence="5">
    <location>
        <begin position="278"/>
        <end position="309"/>
    </location>
</feature>
<keyword evidence="8" id="KW-1185">Reference proteome</keyword>
<feature type="transmembrane region" description="Helical" evidence="5">
    <location>
        <begin position="321"/>
        <end position="339"/>
    </location>
</feature>
<evidence type="ECO:0000256" key="3">
    <source>
        <dbReference type="ARBA" id="ARBA00022989"/>
    </source>
</evidence>
<evidence type="ECO:0000259" key="6">
    <source>
        <dbReference type="Pfam" id="PF04932"/>
    </source>
</evidence>
<feature type="transmembrane region" description="Helical" evidence="5">
    <location>
        <begin position="182"/>
        <end position="200"/>
    </location>
</feature>
<reference evidence="7" key="1">
    <citation type="journal article" date="2019" name="PLoS Negl. Trop. Dis.">
        <title>Revisiting the worldwide diversity of Leptospira species in the environment.</title>
        <authorList>
            <person name="Vincent A.T."/>
            <person name="Schiettekatte O."/>
            <person name="Bourhy P."/>
            <person name="Veyrier F.J."/>
            <person name="Picardeau M."/>
        </authorList>
    </citation>
    <scope>NUCLEOTIDE SEQUENCE [LARGE SCALE GENOMIC DNA]</scope>
    <source>
        <strain evidence="7">201702451</strain>
    </source>
</reference>
<organism evidence="7 8">
    <name type="scientific">Leptospira jelokensis</name>
    <dbReference type="NCBI Taxonomy" id="2484931"/>
    <lineage>
        <taxon>Bacteria</taxon>
        <taxon>Pseudomonadati</taxon>
        <taxon>Spirochaetota</taxon>
        <taxon>Spirochaetia</taxon>
        <taxon>Leptospirales</taxon>
        <taxon>Leptospiraceae</taxon>
        <taxon>Leptospira</taxon>
    </lineage>
</organism>
<feature type="transmembrane region" description="Helical" evidence="5">
    <location>
        <begin position="212"/>
        <end position="232"/>
    </location>
</feature>
<dbReference type="GO" id="GO:0016020">
    <property type="term" value="C:membrane"/>
    <property type="evidence" value="ECO:0007669"/>
    <property type="project" value="UniProtKB-SubCell"/>
</dbReference>
<keyword evidence="4 5" id="KW-0472">Membrane</keyword>
<dbReference type="Proteomes" id="UP000297567">
    <property type="component" value="Unassembled WGS sequence"/>
</dbReference>
<evidence type="ECO:0000313" key="7">
    <source>
        <dbReference type="EMBL" id="TGL61149.1"/>
    </source>
</evidence>
<dbReference type="AlphaFoldDB" id="A0A4Z0ZPI7"/>
<sequence length="649" mass="76320">MKRNFILIFDIIYFLGFLTLFFGDTNQKFFRNDAIGFGILFFLIYYFLTFKSKKHTLYSYFHLLFVILLSNYVFFKLAEYDPIQLLPEKLAIKLMMVFWNVFILHQHMYVSEMDFRKFGSIFAIVPCFVFSNFITFPVIPIGIAIGLCFRNHSFKNINLTIQWIVFFGFLIFWFFRDWTDDFALNRVILLAEVSILYLLLKSSDRSLKYRLIDSVLIIFFLNALILISKMFLDVEFKVDSYKEDLYLIPVSLIGSNAFLILVLTVMSFRGKNKIKNAFYLMVLLFAALLLLLSVSRISILSVCIFVIYYIWSQRKSKVTRVLYAILAILLGIFILYLGYNEKSIMSFGTLGIRFSIWKLHILATLKNAVLTGFGFHSERIIPFVSLSELPISDFALVKDYIIHFNTYPLAHNLYFQILSSTGTLGLLMFFIWFLLATVQYLRNYHRFNQRAHMVYLVLLIWLVHESLDFSSLEIANFFILCLLFGDLASSGIEEKSEDRNFKGVFVSSFVVLFFLTLFLFSLRFSYIEQLSFKYHKNIQLSTFYEFRPASESAAQSIHDKVNLNVGDYEIRFFGERYFFLKHALSYRSQYESNQLNQCFQYISRKELCYANLLSYIDRLDDQNKGHYKLAIQALLASTDPFGIYSKDFL</sequence>
<protein>
    <submittedName>
        <fullName evidence="7">O-antigen ligase family protein</fullName>
    </submittedName>
</protein>
<dbReference type="InterPro" id="IPR007016">
    <property type="entry name" value="O-antigen_ligase-rel_domated"/>
</dbReference>
<comment type="subcellular location">
    <subcellularLocation>
        <location evidence="1">Membrane</location>
        <topology evidence="1">Multi-pass membrane protein</topology>
    </subcellularLocation>
</comment>
<keyword evidence="3 5" id="KW-1133">Transmembrane helix</keyword>
<dbReference type="Pfam" id="PF04932">
    <property type="entry name" value="Wzy_C"/>
    <property type="match status" value="1"/>
</dbReference>
<feature type="transmembrane region" description="Helical" evidence="5">
    <location>
        <begin position="413"/>
        <end position="435"/>
    </location>
</feature>